<dbReference type="InterPro" id="IPR002885">
    <property type="entry name" value="PPR_rpt"/>
</dbReference>
<dbReference type="InterPro" id="IPR011990">
    <property type="entry name" value="TPR-like_helical_dom_sf"/>
</dbReference>
<evidence type="ECO:0000256" key="1">
    <source>
        <dbReference type="ARBA" id="ARBA00022737"/>
    </source>
</evidence>
<dbReference type="InterPro" id="IPR046960">
    <property type="entry name" value="PPR_At4g14850-like_plant"/>
</dbReference>
<dbReference type="OrthoDB" id="185373at2759"/>
<dbReference type="GO" id="GO:0003723">
    <property type="term" value="F:RNA binding"/>
    <property type="evidence" value="ECO:0007669"/>
    <property type="project" value="InterPro"/>
</dbReference>
<sequence>MLSKYRNLEKDTPPLRHSQSNLCACALFCYKLWLLNLIWKFHGLLLMGYSRCAHSELSRLVYETLPVPNVFCFTYIINGYAQNGMGREGVSLLEAMVHKGLMPDEVTSLRVLSGCNHAGLAKEGKLVFNLMKIFYGSCPEL</sequence>
<dbReference type="Pfam" id="PF13041">
    <property type="entry name" value="PPR_2"/>
    <property type="match status" value="1"/>
</dbReference>
<evidence type="ECO:0000256" key="2">
    <source>
        <dbReference type="PROSITE-ProRule" id="PRU00708"/>
    </source>
</evidence>
<dbReference type="PROSITE" id="PS51375">
    <property type="entry name" value="PPR"/>
    <property type="match status" value="1"/>
</dbReference>
<dbReference type="NCBIfam" id="TIGR00756">
    <property type="entry name" value="PPR"/>
    <property type="match status" value="1"/>
</dbReference>
<evidence type="ECO:0000313" key="4">
    <source>
        <dbReference type="Proteomes" id="UP000828251"/>
    </source>
</evidence>
<dbReference type="AlphaFoldDB" id="A0A9D4AJH5"/>
<keyword evidence="1" id="KW-0677">Repeat</keyword>
<feature type="repeat" description="PPR" evidence="2">
    <location>
        <begin position="69"/>
        <end position="103"/>
    </location>
</feature>
<dbReference type="Proteomes" id="UP000828251">
    <property type="component" value="Unassembled WGS sequence"/>
</dbReference>
<proteinExistence type="predicted"/>
<evidence type="ECO:0000313" key="3">
    <source>
        <dbReference type="EMBL" id="KAH1122525.1"/>
    </source>
</evidence>
<protein>
    <recommendedName>
        <fullName evidence="5">Pentatricopeptide repeat-containing protein</fullName>
    </recommendedName>
</protein>
<dbReference type="EMBL" id="JAIQCV010000002">
    <property type="protein sequence ID" value="KAH1122525.1"/>
    <property type="molecule type" value="Genomic_DNA"/>
</dbReference>
<dbReference type="PANTHER" id="PTHR47926">
    <property type="entry name" value="PENTATRICOPEPTIDE REPEAT-CONTAINING PROTEIN"/>
    <property type="match status" value="1"/>
</dbReference>
<name>A0A9D4AJH5_9ROSI</name>
<keyword evidence="4" id="KW-1185">Reference proteome</keyword>
<evidence type="ECO:0008006" key="5">
    <source>
        <dbReference type="Google" id="ProtNLM"/>
    </source>
</evidence>
<dbReference type="PANTHER" id="PTHR47926:SF442">
    <property type="entry name" value="PUTATIVE-RELATED"/>
    <property type="match status" value="1"/>
</dbReference>
<gene>
    <name evidence="3" type="ORF">J1N35_005685</name>
</gene>
<accession>A0A9D4AJH5</accession>
<dbReference type="GO" id="GO:0009451">
    <property type="term" value="P:RNA modification"/>
    <property type="evidence" value="ECO:0007669"/>
    <property type="project" value="InterPro"/>
</dbReference>
<organism evidence="3 4">
    <name type="scientific">Gossypium stocksii</name>
    <dbReference type="NCBI Taxonomy" id="47602"/>
    <lineage>
        <taxon>Eukaryota</taxon>
        <taxon>Viridiplantae</taxon>
        <taxon>Streptophyta</taxon>
        <taxon>Embryophyta</taxon>
        <taxon>Tracheophyta</taxon>
        <taxon>Spermatophyta</taxon>
        <taxon>Magnoliopsida</taxon>
        <taxon>eudicotyledons</taxon>
        <taxon>Gunneridae</taxon>
        <taxon>Pentapetalae</taxon>
        <taxon>rosids</taxon>
        <taxon>malvids</taxon>
        <taxon>Malvales</taxon>
        <taxon>Malvaceae</taxon>
        <taxon>Malvoideae</taxon>
        <taxon>Gossypium</taxon>
    </lineage>
</organism>
<comment type="caution">
    <text evidence="3">The sequence shown here is derived from an EMBL/GenBank/DDBJ whole genome shotgun (WGS) entry which is preliminary data.</text>
</comment>
<dbReference type="Gene3D" id="1.25.40.10">
    <property type="entry name" value="Tetratricopeptide repeat domain"/>
    <property type="match status" value="1"/>
</dbReference>
<reference evidence="3 4" key="1">
    <citation type="journal article" date="2021" name="Plant Biotechnol. J.">
        <title>Multi-omics assisted identification of the key and species-specific regulatory components of drought-tolerant mechanisms in Gossypium stocksii.</title>
        <authorList>
            <person name="Yu D."/>
            <person name="Ke L."/>
            <person name="Zhang D."/>
            <person name="Wu Y."/>
            <person name="Sun Y."/>
            <person name="Mei J."/>
            <person name="Sun J."/>
            <person name="Sun Y."/>
        </authorList>
    </citation>
    <scope>NUCLEOTIDE SEQUENCE [LARGE SCALE GENOMIC DNA]</scope>
    <source>
        <strain evidence="4">cv. E1</strain>
        <tissue evidence="3">Leaf</tissue>
    </source>
</reference>